<name>A0A4R4DZ63_9BACT</name>
<dbReference type="RefSeq" id="WP_131852057.1">
    <property type="nucleotide sequence ID" value="NZ_SKFH01000013.1"/>
</dbReference>
<gene>
    <name evidence="1" type="ORF">E0486_10155</name>
</gene>
<comment type="caution">
    <text evidence="1">The sequence shown here is derived from an EMBL/GenBank/DDBJ whole genome shotgun (WGS) entry which is preliminary data.</text>
</comment>
<dbReference type="EMBL" id="SKFH01000013">
    <property type="protein sequence ID" value="TCZ71434.1"/>
    <property type="molecule type" value="Genomic_DNA"/>
</dbReference>
<dbReference type="AlphaFoldDB" id="A0A4R4DZ63"/>
<proteinExistence type="predicted"/>
<dbReference type="OrthoDB" id="675624at2"/>
<keyword evidence="2" id="KW-1185">Reference proteome</keyword>
<reference evidence="1 2" key="1">
    <citation type="submission" date="2019-03" db="EMBL/GenBank/DDBJ databases">
        <authorList>
            <person name="Kim M.K.M."/>
        </authorList>
    </citation>
    <scope>NUCLEOTIDE SEQUENCE [LARGE SCALE GENOMIC DNA]</scope>
    <source>
        <strain evidence="1 2">17J68-15</strain>
    </source>
</reference>
<protein>
    <submittedName>
        <fullName evidence="1">Uncharacterized protein</fullName>
    </submittedName>
</protein>
<organism evidence="1 2">
    <name type="scientific">Flaviaesturariibacter aridisoli</name>
    <dbReference type="NCBI Taxonomy" id="2545761"/>
    <lineage>
        <taxon>Bacteria</taxon>
        <taxon>Pseudomonadati</taxon>
        <taxon>Bacteroidota</taxon>
        <taxon>Chitinophagia</taxon>
        <taxon>Chitinophagales</taxon>
        <taxon>Chitinophagaceae</taxon>
        <taxon>Flaviaestuariibacter</taxon>
    </lineage>
</organism>
<dbReference type="Proteomes" id="UP000295164">
    <property type="component" value="Unassembled WGS sequence"/>
</dbReference>
<accession>A0A4R4DZ63</accession>
<sequence length="92" mass="10533">MTTLLNDCRILVRELSVDAPLYFESAVQVKLTPHTPPFAAWAVALAEDGTLQVMDAEEQWHPFGLDDRNAHLLLGSLYQRLRMLRLHYRKTG</sequence>
<evidence type="ECO:0000313" key="2">
    <source>
        <dbReference type="Proteomes" id="UP000295164"/>
    </source>
</evidence>
<evidence type="ECO:0000313" key="1">
    <source>
        <dbReference type="EMBL" id="TCZ71434.1"/>
    </source>
</evidence>